<sequence length="312" mass="34071">MPSSLAAALAASKKTAHNEAAPEPKQPPAKPCAPSSLSQHSDKQARHINKPANKHDSKHPTSENLSPKRKEAGKQQTSNDRNRLDVGKTHHQPNHTRAGRGGNHASAGEEIVFLCDIPSDDDDCQECVEESRLDLNSLSITDRRNAGGKGRGRGGRMHNSARNNSSDNGGRVLNVNASRRMIGHALGTRLGPASNNDIYGAQGGRDAIDRKSNNNRCTNNPGTMPTPWSQKAQEFRGEKKQNIHDDSHCDVSRINEGRNTTENRIKREFSHKNGRDKEETIAIDAVEPSPMPKLESAALKGRWADEDSSDDE</sequence>
<evidence type="ECO:0000256" key="1">
    <source>
        <dbReference type="SAM" id="MobiDB-lite"/>
    </source>
</evidence>
<dbReference type="EMBL" id="JABMIG020000033">
    <property type="protein sequence ID" value="KAL3800355.1"/>
    <property type="molecule type" value="Genomic_DNA"/>
</dbReference>
<feature type="compositionally biased region" description="Polar residues" evidence="1">
    <location>
        <begin position="214"/>
        <end position="227"/>
    </location>
</feature>
<keyword evidence="3" id="KW-1185">Reference proteome</keyword>
<feature type="compositionally biased region" description="Basic and acidic residues" evidence="1">
    <location>
        <begin position="53"/>
        <end position="73"/>
    </location>
</feature>
<protein>
    <submittedName>
        <fullName evidence="2">Uncharacterized protein</fullName>
    </submittedName>
</protein>
<accession>A0ABD3QR27</accession>
<feature type="region of interest" description="Disordered" evidence="1">
    <location>
        <begin position="142"/>
        <end position="171"/>
    </location>
</feature>
<dbReference type="Proteomes" id="UP001516023">
    <property type="component" value="Unassembled WGS sequence"/>
</dbReference>
<comment type="caution">
    <text evidence="2">The sequence shown here is derived from an EMBL/GenBank/DDBJ whole genome shotgun (WGS) entry which is preliminary data.</text>
</comment>
<feature type="region of interest" description="Disordered" evidence="1">
    <location>
        <begin position="204"/>
        <end position="227"/>
    </location>
</feature>
<feature type="region of interest" description="Disordered" evidence="1">
    <location>
        <begin position="287"/>
        <end position="312"/>
    </location>
</feature>
<feature type="region of interest" description="Disordered" evidence="1">
    <location>
        <begin position="1"/>
        <end position="104"/>
    </location>
</feature>
<feature type="compositionally biased region" description="Low complexity" evidence="1">
    <location>
        <begin position="1"/>
        <end position="12"/>
    </location>
</feature>
<name>A0ABD3QR27_9STRA</name>
<feature type="compositionally biased region" description="Basic residues" evidence="1">
    <location>
        <begin position="89"/>
        <end position="98"/>
    </location>
</feature>
<evidence type="ECO:0000313" key="2">
    <source>
        <dbReference type="EMBL" id="KAL3800355.1"/>
    </source>
</evidence>
<dbReference type="AlphaFoldDB" id="A0ABD3QR27"/>
<proteinExistence type="predicted"/>
<organism evidence="2 3">
    <name type="scientific">Cyclotella cryptica</name>
    <dbReference type="NCBI Taxonomy" id="29204"/>
    <lineage>
        <taxon>Eukaryota</taxon>
        <taxon>Sar</taxon>
        <taxon>Stramenopiles</taxon>
        <taxon>Ochrophyta</taxon>
        <taxon>Bacillariophyta</taxon>
        <taxon>Coscinodiscophyceae</taxon>
        <taxon>Thalassiosirophycidae</taxon>
        <taxon>Stephanodiscales</taxon>
        <taxon>Stephanodiscaceae</taxon>
        <taxon>Cyclotella</taxon>
    </lineage>
</organism>
<gene>
    <name evidence="2" type="ORF">HJC23_003651</name>
</gene>
<reference evidence="2 3" key="1">
    <citation type="journal article" date="2020" name="G3 (Bethesda)">
        <title>Improved Reference Genome for Cyclotella cryptica CCMP332, a Model for Cell Wall Morphogenesis, Salinity Adaptation, and Lipid Production in Diatoms (Bacillariophyta).</title>
        <authorList>
            <person name="Roberts W.R."/>
            <person name="Downey K.M."/>
            <person name="Ruck E.C."/>
            <person name="Traller J.C."/>
            <person name="Alverson A.J."/>
        </authorList>
    </citation>
    <scope>NUCLEOTIDE SEQUENCE [LARGE SCALE GENOMIC DNA]</scope>
    <source>
        <strain evidence="2 3">CCMP332</strain>
    </source>
</reference>
<evidence type="ECO:0000313" key="3">
    <source>
        <dbReference type="Proteomes" id="UP001516023"/>
    </source>
</evidence>